<dbReference type="RefSeq" id="WP_092873382.1">
    <property type="nucleotide sequence ID" value="NZ_FOJY01000015.1"/>
</dbReference>
<name>A0A1I0ZLP8_9FIRM</name>
<dbReference type="OrthoDB" id="2086261at2"/>
<dbReference type="AlphaFoldDB" id="A0A1I0ZLP8"/>
<reference evidence="2 3" key="1">
    <citation type="submission" date="2016-10" db="EMBL/GenBank/DDBJ databases">
        <authorList>
            <person name="de Groot N.N."/>
        </authorList>
    </citation>
    <scope>NUCLEOTIDE SEQUENCE [LARGE SCALE GENOMIC DNA]</scope>
    <source>
        <strain evidence="2 3">DSM 5522</strain>
    </source>
</reference>
<protein>
    <submittedName>
        <fullName evidence="2">Uncharacterized protein</fullName>
    </submittedName>
</protein>
<feature type="compositionally biased region" description="Polar residues" evidence="1">
    <location>
        <begin position="154"/>
        <end position="168"/>
    </location>
</feature>
<dbReference type="Pfam" id="PF19610">
    <property type="entry name" value="DUF6115"/>
    <property type="match status" value="1"/>
</dbReference>
<feature type="compositionally biased region" description="Polar residues" evidence="1">
    <location>
        <begin position="179"/>
        <end position="193"/>
    </location>
</feature>
<evidence type="ECO:0000256" key="1">
    <source>
        <dbReference type="SAM" id="MobiDB-lite"/>
    </source>
</evidence>
<evidence type="ECO:0000313" key="3">
    <source>
        <dbReference type="Proteomes" id="UP000198838"/>
    </source>
</evidence>
<dbReference type="EMBL" id="FOJY01000015">
    <property type="protein sequence ID" value="SFB25440.1"/>
    <property type="molecule type" value="Genomic_DNA"/>
</dbReference>
<feature type="compositionally biased region" description="Basic and acidic residues" evidence="1">
    <location>
        <begin position="169"/>
        <end position="178"/>
    </location>
</feature>
<dbReference type="InterPro" id="IPR046118">
    <property type="entry name" value="DUF6115"/>
</dbReference>
<dbReference type="Proteomes" id="UP000198838">
    <property type="component" value="Unassembled WGS sequence"/>
</dbReference>
<sequence length="279" mass="31091">MTVVQICLLIAGIVMMVGSFFVAEKLSAKEFDEFTKNSSKELQRIVDKQLSDANQKIVDTIQMRVEEGIEDAQRPLEKLTNEKIMAINEYSDSVIMEIEKNHENIMFLYKMLNDKQDEIESMSSAIDESKNRITVMLEKIAAISDNISRQTAALKNSKAANQNRSTHVQAKEAPEKTKSQMTVEENTAKTQDTPTKKSVVKDSNKTASKKVSESEAKLDAMSEAVTAGENGKSKKLNNKQILELHKKGMSIIDIARELSTGLGEVKLVIDLYEGGKNEV</sequence>
<gene>
    <name evidence="2" type="ORF">SAMN05216249_11568</name>
</gene>
<accession>A0A1I0ZLP8</accession>
<feature type="compositionally biased region" description="Basic and acidic residues" evidence="1">
    <location>
        <begin position="199"/>
        <end position="217"/>
    </location>
</feature>
<keyword evidence="3" id="KW-1185">Reference proteome</keyword>
<organism evidence="2 3">
    <name type="scientific">Acetitomaculum ruminis DSM 5522</name>
    <dbReference type="NCBI Taxonomy" id="1120918"/>
    <lineage>
        <taxon>Bacteria</taxon>
        <taxon>Bacillati</taxon>
        <taxon>Bacillota</taxon>
        <taxon>Clostridia</taxon>
        <taxon>Lachnospirales</taxon>
        <taxon>Lachnospiraceae</taxon>
        <taxon>Acetitomaculum</taxon>
    </lineage>
</organism>
<proteinExistence type="predicted"/>
<feature type="region of interest" description="Disordered" evidence="1">
    <location>
        <begin position="154"/>
        <end position="217"/>
    </location>
</feature>
<evidence type="ECO:0000313" key="2">
    <source>
        <dbReference type="EMBL" id="SFB25440.1"/>
    </source>
</evidence>
<dbReference type="STRING" id="1120918.SAMN05216249_11568"/>